<accession>A0A2Z5JM12</accession>
<dbReference type="AlphaFoldDB" id="A0A2Z5JM12"/>
<gene>
    <name evidence="2" type="ORF">C5746_36375</name>
</gene>
<dbReference type="RefSeq" id="WP_114247924.1">
    <property type="nucleotide sequence ID" value="NZ_CP027306.1"/>
</dbReference>
<organism evidence="2 3">
    <name type="scientific">Streptomyces atratus</name>
    <dbReference type="NCBI Taxonomy" id="1893"/>
    <lineage>
        <taxon>Bacteria</taxon>
        <taxon>Bacillati</taxon>
        <taxon>Actinomycetota</taxon>
        <taxon>Actinomycetes</taxon>
        <taxon>Kitasatosporales</taxon>
        <taxon>Streptomycetaceae</taxon>
        <taxon>Streptomyces</taxon>
    </lineage>
</organism>
<sequence length="124" mass="13261">MFAAAGQVVATPYDVSWLTRNSGAGTGVDFYGWGAKPADGSPAPVGTYTLRFVFDKAGGDKDRAAPREIWNSPVVKVVRRPCRCPLVLDAGERAPRGNCPGEVRGPGRQTVRRSDVAEMPSRTV</sequence>
<dbReference type="KEGG" id="sata:C5746_36375"/>
<reference evidence="2 3" key="1">
    <citation type="journal article" date="2018" name="Front. Microbiol.">
        <title>Genome Sequencing of Streptomyces atratus SCSIOZH16 and Activation Production of Nocardamine via Metabolic Engineering.</title>
        <authorList>
            <person name="Li Y."/>
            <person name="Zhang C."/>
            <person name="Liu C."/>
            <person name="Ju J."/>
            <person name="Ma J."/>
        </authorList>
    </citation>
    <scope>NUCLEOTIDE SEQUENCE [LARGE SCALE GENOMIC DNA]</scope>
    <source>
        <strain evidence="2 3">SCSIO_ZH16</strain>
    </source>
</reference>
<evidence type="ECO:0000313" key="2">
    <source>
        <dbReference type="EMBL" id="AXE81517.1"/>
    </source>
</evidence>
<protein>
    <submittedName>
        <fullName evidence="2">Uncharacterized protein</fullName>
    </submittedName>
</protein>
<evidence type="ECO:0000256" key="1">
    <source>
        <dbReference type="SAM" id="MobiDB-lite"/>
    </source>
</evidence>
<name>A0A2Z5JM12_STRAR</name>
<dbReference type="GeneID" id="95523815"/>
<dbReference type="EMBL" id="CP027306">
    <property type="protein sequence ID" value="AXE81517.1"/>
    <property type="molecule type" value="Genomic_DNA"/>
</dbReference>
<proteinExistence type="predicted"/>
<feature type="region of interest" description="Disordered" evidence="1">
    <location>
        <begin position="95"/>
        <end position="124"/>
    </location>
</feature>
<dbReference type="Proteomes" id="UP000252698">
    <property type="component" value="Chromosome"/>
</dbReference>
<evidence type="ECO:0000313" key="3">
    <source>
        <dbReference type="Proteomes" id="UP000252698"/>
    </source>
</evidence>